<dbReference type="PIRSF" id="PIRSF032620">
    <property type="entry name" value="UCP032620"/>
    <property type="match status" value="1"/>
</dbReference>
<sequence length="309" mass="34857">MAVDLFKKIDNTVLDLQASQSQTYEGLLEKLAQLLRHKDLQPFNEILTENIDLEQFLEASYATQQGMVGTSKLQWSGDDKNDLGLKYALIQKLGNDTSYASNFAYEFFSSRDNKIISSIHNLVRGLMIPFVRDYKEYVASNSKIEPELKTHDANSVAQSNRKVFVVHGHDDHAKEMMARFLEKNDFEAIVLHEQASGNKTIIEKIEHYSDVGFAIILLTPDDVGKSKNADNYHPRARQNVILELGYFMGKLGRNKVCAFKSGDLDIPTDFSGVIWNQLDNAGAWKQILSKELSEAGYDLDSNKLLKSLG</sequence>
<dbReference type="EMBL" id="SSCJ01000007">
    <property type="protein sequence ID" value="MDI4510287.1"/>
    <property type="molecule type" value="Genomic_DNA"/>
</dbReference>
<dbReference type="Pfam" id="PF10137">
    <property type="entry name" value="CAP12-PCTIR_TIR"/>
    <property type="match status" value="1"/>
</dbReference>
<comment type="caution">
    <text evidence="2">The sequence shown here is derived from an EMBL/GenBank/DDBJ whole genome shotgun (WGS) entry which is preliminary data.</text>
</comment>
<dbReference type="AlphaFoldDB" id="A0AAW6TCC4"/>
<accession>A0AAW6TCC4</accession>
<organism evidence="2">
    <name type="scientific">Faucicola osloensis</name>
    <name type="common">Moraxella osloensis</name>
    <dbReference type="NCBI Taxonomy" id="34062"/>
    <lineage>
        <taxon>Bacteria</taxon>
        <taxon>Pseudomonadati</taxon>
        <taxon>Pseudomonadota</taxon>
        <taxon>Gammaproteobacteria</taxon>
        <taxon>Moraxellales</taxon>
        <taxon>Moraxellaceae</taxon>
        <taxon>Faucicola</taxon>
    </lineage>
</organism>
<feature type="domain" description="CD-NTase-associated protein 12/Pycsar effector protein TIR" evidence="1">
    <location>
        <begin position="162"/>
        <end position="279"/>
    </location>
</feature>
<dbReference type="GO" id="GO:0050135">
    <property type="term" value="F:NADP+ nucleosidase activity"/>
    <property type="evidence" value="ECO:0007669"/>
    <property type="project" value="InterPro"/>
</dbReference>
<dbReference type="InterPro" id="IPR019302">
    <property type="entry name" value="CAP12/PCTIR_TIR_dom"/>
</dbReference>
<gene>
    <name evidence="2" type="ORF">E6P75_08720</name>
</gene>
<protein>
    <recommendedName>
        <fullName evidence="1">CD-NTase-associated protein 12/Pycsar effector protein TIR domain-containing protein</fullName>
    </recommendedName>
</protein>
<evidence type="ECO:0000313" key="2">
    <source>
        <dbReference type="EMBL" id="MDI4510287.1"/>
    </source>
</evidence>
<evidence type="ECO:0000259" key="1">
    <source>
        <dbReference type="Pfam" id="PF10137"/>
    </source>
</evidence>
<name>A0AAW6TCC4_FAUOS</name>
<proteinExistence type="predicted"/>
<reference evidence="2" key="1">
    <citation type="submission" date="2019-04" db="EMBL/GenBank/DDBJ databases">
        <title>Moraxella osloensis CCUG 73412, isolated from corneal scrapings as causative agent of keratitis.</title>
        <authorList>
            <person name="Connolly G."/>
            <person name="Jaen-Luchoro D."/>
            <person name="Pinyeiro-Iglesias B."/>
            <person name="Curry A."/>
            <person name="Knowles S."/>
            <person name="Moore E.R.B."/>
        </authorList>
    </citation>
    <scope>NUCLEOTIDE SEQUENCE</scope>
    <source>
        <strain evidence="2">CCUG 73412</strain>
    </source>
</reference>
<dbReference type="InterPro" id="IPR014571">
    <property type="entry name" value="UCP032620"/>
</dbReference>